<dbReference type="InterPro" id="IPR035093">
    <property type="entry name" value="RelE/ParE_toxin_dom_sf"/>
</dbReference>
<dbReference type="Proteomes" id="UP000000343">
    <property type="component" value="Chromosome"/>
</dbReference>
<accession>E8X493</accession>
<dbReference type="AlphaFoldDB" id="E8X493"/>
<dbReference type="OrthoDB" id="121831at2"/>
<gene>
    <name evidence="2" type="ordered locus">AciX9_0062</name>
</gene>
<sequence>MDYRVRLMPRAERDLEEIFQYIQARSSSAAHSWFMRLTNAIDGLSTFPQRHPITPEYPSLRHLLFGNKPHIYRVIYLIDVTARSVDILSVWHGAQQPFTREIQ</sequence>
<name>E8X493_GRATM</name>
<evidence type="ECO:0000256" key="1">
    <source>
        <dbReference type="ARBA" id="ARBA00022649"/>
    </source>
</evidence>
<proteinExistence type="predicted"/>
<dbReference type="PaxDb" id="1198114-AciX9_0062"/>
<protein>
    <submittedName>
        <fullName evidence="2">Plasmid stabilization system</fullName>
    </submittedName>
</protein>
<evidence type="ECO:0000313" key="3">
    <source>
        <dbReference type="Proteomes" id="UP000000343"/>
    </source>
</evidence>
<dbReference type="Pfam" id="PF05016">
    <property type="entry name" value="ParE_toxin"/>
    <property type="match status" value="1"/>
</dbReference>
<evidence type="ECO:0000313" key="2">
    <source>
        <dbReference type="EMBL" id="ADW67153.1"/>
    </source>
</evidence>
<dbReference type="Gene3D" id="3.30.2310.20">
    <property type="entry name" value="RelE-like"/>
    <property type="match status" value="1"/>
</dbReference>
<dbReference type="InterPro" id="IPR007712">
    <property type="entry name" value="RelE/ParE_toxin"/>
</dbReference>
<keyword evidence="1" id="KW-1277">Toxin-antitoxin system</keyword>
<dbReference type="eggNOG" id="COG3668">
    <property type="taxonomic scope" value="Bacteria"/>
</dbReference>
<organism evidence="3">
    <name type="scientific">Granulicella tundricola (strain ATCC BAA-1859 / DSM 23138 / MP5ACTX9)</name>
    <dbReference type="NCBI Taxonomy" id="1198114"/>
    <lineage>
        <taxon>Bacteria</taxon>
        <taxon>Pseudomonadati</taxon>
        <taxon>Acidobacteriota</taxon>
        <taxon>Terriglobia</taxon>
        <taxon>Terriglobales</taxon>
        <taxon>Acidobacteriaceae</taxon>
        <taxon>Granulicella</taxon>
    </lineage>
</organism>
<dbReference type="KEGG" id="acm:AciX9_0062"/>
<keyword evidence="3" id="KW-1185">Reference proteome</keyword>
<reference evidence="3" key="1">
    <citation type="submission" date="2011-01" db="EMBL/GenBank/DDBJ databases">
        <title>Complete sequence of chromosome of Acidobacterium sp. MP5ACTX9.</title>
        <authorList>
            <consortium name="US DOE Joint Genome Institute"/>
            <person name="Lucas S."/>
            <person name="Copeland A."/>
            <person name="Lapidus A."/>
            <person name="Cheng J.-F."/>
            <person name="Goodwin L."/>
            <person name="Pitluck S."/>
            <person name="Teshima H."/>
            <person name="Detter J.C."/>
            <person name="Han C."/>
            <person name="Tapia R."/>
            <person name="Land M."/>
            <person name="Hauser L."/>
            <person name="Kyrpides N."/>
            <person name="Ivanova N."/>
            <person name="Ovchinnikova G."/>
            <person name="Pagani I."/>
            <person name="Rawat S.R."/>
            <person name="Mannisto M."/>
            <person name="Haggblom M.M."/>
            <person name="Woyke T."/>
        </authorList>
    </citation>
    <scope>NUCLEOTIDE SEQUENCE [LARGE SCALE GENOMIC DNA]</scope>
    <source>
        <strain evidence="3">MP5ACTX9</strain>
    </source>
</reference>
<dbReference type="HOGENOM" id="CLU_147162_5_1_0"/>
<dbReference type="STRING" id="1198114.AciX9_0062"/>
<dbReference type="RefSeq" id="WP_013578482.1">
    <property type="nucleotide sequence ID" value="NC_015064.1"/>
</dbReference>
<dbReference type="EMBL" id="CP002480">
    <property type="protein sequence ID" value="ADW67153.1"/>
    <property type="molecule type" value="Genomic_DNA"/>
</dbReference>